<comment type="catalytic activity">
    <reaction evidence="5">
        <text>L-homocysteine + H2O = 2-oxobutanoate + hydrogen sulfide + NH4(+) + H(+)</text>
        <dbReference type="Rhea" id="RHEA:14501"/>
        <dbReference type="ChEBI" id="CHEBI:15377"/>
        <dbReference type="ChEBI" id="CHEBI:15378"/>
        <dbReference type="ChEBI" id="CHEBI:16763"/>
        <dbReference type="ChEBI" id="CHEBI:28938"/>
        <dbReference type="ChEBI" id="CHEBI:29919"/>
        <dbReference type="ChEBI" id="CHEBI:58199"/>
        <dbReference type="EC" id="4.4.1.2"/>
    </reaction>
    <physiologicalReaction direction="left-to-right" evidence="5">
        <dbReference type="Rhea" id="RHEA:14502"/>
    </physiologicalReaction>
</comment>
<evidence type="ECO:0000256" key="1">
    <source>
        <dbReference type="ARBA" id="ARBA00001933"/>
    </source>
</evidence>
<evidence type="ECO:0000256" key="4">
    <source>
        <dbReference type="ARBA" id="ARBA00047199"/>
    </source>
</evidence>
<evidence type="ECO:0000313" key="10">
    <source>
        <dbReference type="Proteomes" id="UP000886800"/>
    </source>
</evidence>
<dbReference type="FunFam" id="3.40.640.10:FF:000046">
    <property type="entry name" value="Cystathionine gamma-lyase"/>
    <property type="match status" value="1"/>
</dbReference>
<feature type="modified residue" description="N6-(pyridoxal phosphate)lysine" evidence="7">
    <location>
        <position position="205"/>
    </location>
</feature>
<dbReference type="EMBL" id="DXES01000190">
    <property type="protein sequence ID" value="HIX66380.1"/>
    <property type="molecule type" value="Genomic_DNA"/>
</dbReference>
<proteinExistence type="inferred from homology"/>
<dbReference type="InterPro" id="IPR015421">
    <property type="entry name" value="PyrdxlP-dep_Trfase_major"/>
</dbReference>
<dbReference type="PIRSF" id="PIRSF001434">
    <property type="entry name" value="CGS"/>
    <property type="match status" value="1"/>
</dbReference>
<dbReference type="Pfam" id="PF01053">
    <property type="entry name" value="Cys_Met_Meta_PP"/>
    <property type="match status" value="1"/>
</dbReference>
<evidence type="ECO:0000256" key="6">
    <source>
        <dbReference type="ARBA" id="ARBA00052699"/>
    </source>
</evidence>
<sequence>MAEYGFETKLLHEGTRVERLATDPETVPVYMTTAFHVDDLDALEARYAVKGFCYNRSDNPNRVALADLMTSLEEGEMSIATNCGMSAISIVMLSMLSQGDHILADKTLYGETVTLFDLMAKYGISVTYADFTDLEKVKAAVRPETKVFYTETISNPMITVVDIPAIAAIAHEHGCNLVVDNTFTGPVAIKPLKLGADVVINSLTKFSNGHSDVLCGSATGRLDLIQQARSFSVLHGGVADPMSAWLCQRGMRTMGLRVRQQAHNAEQLAAALVKHPHVKKVLHPSLACHPQHELAQRLYTNGITTAMMGIEVPADREKINAFIRSLKIVNYAMTLGGIRTTIAHPCTSSHHGLPQEVLDDIGITFGLIRVSVGLENIEDLIADFEQALKVFD</sequence>
<comment type="catalytic activity">
    <reaction evidence="6">
        <text>L-methionine + H2O = methanethiol + 2-oxobutanoate + NH4(+)</text>
        <dbReference type="Rhea" id="RHEA:23800"/>
        <dbReference type="ChEBI" id="CHEBI:15377"/>
        <dbReference type="ChEBI" id="CHEBI:16007"/>
        <dbReference type="ChEBI" id="CHEBI:16763"/>
        <dbReference type="ChEBI" id="CHEBI:28938"/>
        <dbReference type="ChEBI" id="CHEBI:57844"/>
        <dbReference type="EC" id="4.4.1.11"/>
    </reaction>
    <physiologicalReaction direction="left-to-right" evidence="6">
        <dbReference type="Rhea" id="RHEA:23801"/>
    </physiologicalReaction>
</comment>
<evidence type="ECO:0000256" key="8">
    <source>
        <dbReference type="RuleBase" id="RU362118"/>
    </source>
</evidence>
<organism evidence="9 10">
    <name type="scientific">Candidatus Anaerotruncus excrementipullorum</name>
    <dbReference type="NCBI Taxonomy" id="2838465"/>
    <lineage>
        <taxon>Bacteria</taxon>
        <taxon>Bacillati</taxon>
        <taxon>Bacillota</taxon>
        <taxon>Clostridia</taxon>
        <taxon>Eubacteriales</taxon>
        <taxon>Oscillospiraceae</taxon>
        <taxon>Anaerotruncus</taxon>
    </lineage>
</organism>
<dbReference type="EC" id="4.4.1.2" evidence="3"/>
<evidence type="ECO:0000256" key="5">
    <source>
        <dbReference type="ARBA" id="ARBA00048780"/>
    </source>
</evidence>
<comment type="caution">
    <text evidence="9">The sequence shown here is derived from an EMBL/GenBank/DDBJ whole genome shotgun (WGS) entry which is preliminary data.</text>
</comment>
<dbReference type="GO" id="GO:0019346">
    <property type="term" value="P:transsulfuration"/>
    <property type="evidence" value="ECO:0007669"/>
    <property type="project" value="InterPro"/>
</dbReference>
<reference evidence="9" key="1">
    <citation type="journal article" date="2021" name="PeerJ">
        <title>Extensive microbial diversity within the chicken gut microbiome revealed by metagenomics and culture.</title>
        <authorList>
            <person name="Gilroy R."/>
            <person name="Ravi A."/>
            <person name="Getino M."/>
            <person name="Pursley I."/>
            <person name="Horton D.L."/>
            <person name="Alikhan N.F."/>
            <person name="Baker D."/>
            <person name="Gharbi K."/>
            <person name="Hall N."/>
            <person name="Watson M."/>
            <person name="Adriaenssens E.M."/>
            <person name="Foster-Nyarko E."/>
            <person name="Jarju S."/>
            <person name="Secka A."/>
            <person name="Antonio M."/>
            <person name="Oren A."/>
            <person name="Chaudhuri R.R."/>
            <person name="La Ragione R."/>
            <person name="Hildebrand F."/>
            <person name="Pallen M.J."/>
        </authorList>
    </citation>
    <scope>NUCLEOTIDE SEQUENCE</scope>
    <source>
        <strain evidence="9">CHK188-5543</strain>
    </source>
</reference>
<name>A0A9D1WUQ3_9FIRM</name>
<accession>A0A9D1WUQ3</accession>
<comment type="similarity">
    <text evidence="8">Belongs to the trans-sulfuration enzymes family.</text>
</comment>
<dbReference type="CDD" id="cd00614">
    <property type="entry name" value="CGS_like"/>
    <property type="match status" value="1"/>
</dbReference>
<evidence type="ECO:0000256" key="7">
    <source>
        <dbReference type="PIRSR" id="PIRSR001434-2"/>
    </source>
</evidence>
<keyword evidence="9" id="KW-0808">Transferase</keyword>
<dbReference type="Proteomes" id="UP000886800">
    <property type="component" value="Unassembled WGS sequence"/>
</dbReference>
<dbReference type="GO" id="GO:0018826">
    <property type="term" value="F:methionine gamma-lyase activity"/>
    <property type="evidence" value="ECO:0007669"/>
    <property type="project" value="UniProtKB-EC"/>
</dbReference>
<dbReference type="GO" id="GO:0005737">
    <property type="term" value="C:cytoplasm"/>
    <property type="evidence" value="ECO:0007669"/>
    <property type="project" value="TreeGrafter"/>
</dbReference>
<dbReference type="Gene3D" id="3.40.640.10">
    <property type="entry name" value="Type I PLP-dependent aspartate aminotransferase-like (Major domain)"/>
    <property type="match status" value="1"/>
</dbReference>
<dbReference type="PANTHER" id="PTHR11808">
    <property type="entry name" value="TRANS-SULFURATION ENZYME FAMILY MEMBER"/>
    <property type="match status" value="1"/>
</dbReference>
<dbReference type="AlphaFoldDB" id="A0A9D1WUQ3"/>
<dbReference type="InterPro" id="IPR015424">
    <property type="entry name" value="PyrdxlP-dep_Trfase"/>
</dbReference>
<dbReference type="GO" id="GO:0008483">
    <property type="term" value="F:transaminase activity"/>
    <property type="evidence" value="ECO:0007669"/>
    <property type="project" value="UniProtKB-KW"/>
</dbReference>
<reference evidence="9" key="2">
    <citation type="submission" date="2021-04" db="EMBL/GenBank/DDBJ databases">
        <authorList>
            <person name="Gilroy R."/>
        </authorList>
    </citation>
    <scope>NUCLEOTIDE SEQUENCE</scope>
    <source>
        <strain evidence="9">CHK188-5543</strain>
    </source>
</reference>
<evidence type="ECO:0000256" key="2">
    <source>
        <dbReference type="ARBA" id="ARBA00022898"/>
    </source>
</evidence>
<dbReference type="PANTHER" id="PTHR11808:SF80">
    <property type="entry name" value="CYSTATHIONINE GAMMA-LYASE"/>
    <property type="match status" value="1"/>
</dbReference>
<dbReference type="InterPro" id="IPR015422">
    <property type="entry name" value="PyrdxlP-dep_Trfase_small"/>
</dbReference>
<gene>
    <name evidence="9" type="ORF">H9736_09045</name>
</gene>
<keyword evidence="9" id="KW-0032">Aminotransferase</keyword>
<dbReference type="Gene3D" id="3.90.1150.10">
    <property type="entry name" value="Aspartate Aminotransferase, domain 1"/>
    <property type="match status" value="1"/>
</dbReference>
<evidence type="ECO:0000313" key="9">
    <source>
        <dbReference type="EMBL" id="HIX66380.1"/>
    </source>
</evidence>
<dbReference type="SUPFAM" id="SSF53383">
    <property type="entry name" value="PLP-dependent transferases"/>
    <property type="match status" value="1"/>
</dbReference>
<protein>
    <recommendedName>
        <fullName evidence="3">homocysteine desulfhydrase</fullName>
        <ecNumber evidence="3">4.4.1.2</ecNumber>
    </recommendedName>
    <alternativeName>
        <fullName evidence="4">Homocysteine desulfhydrase</fullName>
    </alternativeName>
</protein>
<dbReference type="GO" id="GO:0047982">
    <property type="term" value="F:homocysteine desulfhydrase activity"/>
    <property type="evidence" value="ECO:0007669"/>
    <property type="project" value="UniProtKB-EC"/>
</dbReference>
<evidence type="ECO:0000256" key="3">
    <source>
        <dbReference type="ARBA" id="ARBA00047175"/>
    </source>
</evidence>
<keyword evidence="2 7" id="KW-0663">Pyridoxal phosphate</keyword>
<dbReference type="InterPro" id="IPR000277">
    <property type="entry name" value="Cys/Met-Metab_PyrdxlP-dep_enz"/>
</dbReference>
<comment type="cofactor">
    <cofactor evidence="1 8">
        <name>pyridoxal 5'-phosphate</name>
        <dbReference type="ChEBI" id="CHEBI:597326"/>
    </cofactor>
</comment>
<dbReference type="GO" id="GO:0030170">
    <property type="term" value="F:pyridoxal phosphate binding"/>
    <property type="evidence" value="ECO:0007669"/>
    <property type="project" value="InterPro"/>
</dbReference>